<protein>
    <submittedName>
        <fullName evidence="2">Iron-sulfur assembly protein SufD</fullName>
    </submittedName>
</protein>
<name>A0ABQ0Q1N6_9PROT</name>
<sequence length="405" mass="43674">MSESVALSPALGSFLARAHEGEARELLARQGLPQRRLEAWRYTPLRDVDRIGFEPPAHVSLGEAEALLARLAPEARSGFRVVFVNGVLVPELTRLPEAVILTAPDAPLLADRPLSVLNSALQQPGLSLTVPAGVEAGQICLVSLVSGEEPVSTHLAHQVTLEKEATLTLLDIQSGEGAYLANPSLTVSVAEGAHLTHLRVQQDDVRATNLTLVNASIAEHGTYDSFTLTLGSRLSRHEVLAHLGGKHATVHVNAAQLLAGTQHADLTSVITHAAPDCNSRQTVKNVLMDAAHGVFQGKIYVDRIAQKTDGYQMNQALLLSEKAQIDSKPELEIYADDVKCSHGATVGALDDEQLFYLRARGVPYDTAKAMLVRAFLLDALSLVTDEAAYALLDQRVEAWWLNREG</sequence>
<dbReference type="RefSeq" id="WP_264815032.1">
    <property type="nucleotide sequence ID" value="NZ_BAPV01000009.1"/>
</dbReference>
<evidence type="ECO:0000259" key="1">
    <source>
        <dbReference type="Pfam" id="PF01458"/>
    </source>
</evidence>
<organism evidence="2 3">
    <name type="scientific">Asaia krungthepensis NRIC 0535</name>
    <dbReference type="NCBI Taxonomy" id="1307925"/>
    <lineage>
        <taxon>Bacteria</taxon>
        <taxon>Pseudomonadati</taxon>
        <taxon>Pseudomonadota</taxon>
        <taxon>Alphaproteobacteria</taxon>
        <taxon>Acetobacterales</taxon>
        <taxon>Acetobacteraceae</taxon>
        <taxon>Asaia</taxon>
    </lineage>
</organism>
<evidence type="ECO:0000313" key="2">
    <source>
        <dbReference type="EMBL" id="GBQ87115.1"/>
    </source>
</evidence>
<gene>
    <name evidence="2" type="ORF">AA0535_1196</name>
</gene>
<dbReference type="InterPro" id="IPR000825">
    <property type="entry name" value="SUF_FeS_clus_asmbl_SufBD_core"/>
</dbReference>
<dbReference type="PANTHER" id="PTHR43575">
    <property type="entry name" value="PROTEIN ABCI7, CHLOROPLASTIC"/>
    <property type="match status" value="1"/>
</dbReference>
<accession>A0ABQ0Q1N6</accession>
<dbReference type="InterPro" id="IPR037284">
    <property type="entry name" value="SUF_FeS_clus_asmbl_SufBD_sf"/>
</dbReference>
<dbReference type="SUPFAM" id="SSF101960">
    <property type="entry name" value="Stabilizer of iron transporter SufD"/>
    <property type="match status" value="1"/>
</dbReference>
<feature type="domain" description="SUF system FeS cluster assembly SufBD core" evidence="1">
    <location>
        <begin position="151"/>
        <end position="375"/>
    </location>
</feature>
<dbReference type="InterPro" id="IPR055346">
    <property type="entry name" value="Fe-S_cluster_assembly_SufBD"/>
</dbReference>
<dbReference type="Proteomes" id="UP001062776">
    <property type="component" value="Unassembled WGS sequence"/>
</dbReference>
<dbReference type="PANTHER" id="PTHR43575:SF1">
    <property type="entry name" value="PROTEIN ABCI7, CHLOROPLASTIC"/>
    <property type="match status" value="1"/>
</dbReference>
<comment type="caution">
    <text evidence="2">The sequence shown here is derived from an EMBL/GenBank/DDBJ whole genome shotgun (WGS) entry which is preliminary data.</text>
</comment>
<reference evidence="2" key="1">
    <citation type="submission" date="2013-04" db="EMBL/GenBank/DDBJ databases">
        <title>The genome sequencing project of 58 acetic acid bacteria.</title>
        <authorList>
            <person name="Okamoto-Kainuma A."/>
            <person name="Ishikawa M."/>
            <person name="Umino S."/>
            <person name="Koizumi Y."/>
            <person name="Shiwa Y."/>
            <person name="Yoshikawa H."/>
            <person name="Matsutani M."/>
            <person name="Matsushita K."/>
        </authorList>
    </citation>
    <scope>NUCLEOTIDE SEQUENCE</scope>
    <source>
        <strain evidence="2">NRIC 0535</strain>
    </source>
</reference>
<dbReference type="InterPro" id="IPR011542">
    <property type="entry name" value="SUF_FeS_clus_asmbl_SufD"/>
</dbReference>
<evidence type="ECO:0000313" key="3">
    <source>
        <dbReference type="Proteomes" id="UP001062776"/>
    </source>
</evidence>
<proteinExistence type="predicted"/>
<dbReference type="EMBL" id="BAPV01000009">
    <property type="protein sequence ID" value="GBQ87115.1"/>
    <property type="molecule type" value="Genomic_DNA"/>
</dbReference>
<keyword evidence="3" id="KW-1185">Reference proteome</keyword>
<dbReference type="NCBIfam" id="TIGR01981">
    <property type="entry name" value="sufD"/>
    <property type="match status" value="1"/>
</dbReference>
<dbReference type="Pfam" id="PF01458">
    <property type="entry name" value="SUFBD_core"/>
    <property type="match status" value="1"/>
</dbReference>